<evidence type="ECO:0000313" key="1">
    <source>
        <dbReference type="EMBL" id="GAG88056.1"/>
    </source>
</evidence>
<evidence type="ECO:0008006" key="2">
    <source>
        <dbReference type="Google" id="ProtNLM"/>
    </source>
</evidence>
<gene>
    <name evidence="1" type="ORF">S01H4_26854</name>
</gene>
<reference evidence="1" key="1">
    <citation type="journal article" date="2014" name="Front. Microbiol.">
        <title>High frequency of phylogenetically diverse reductive dehalogenase-homologous genes in deep subseafloor sedimentary metagenomes.</title>
        <authorList>
            <person name="Kawai M."/>
            <person name="Futagami T."/>
            <person name="Toyoda A."/>
            <person name="Takaki Y."/>
            <person name="Nishi S."/>
            <person name="Hori S."/>
            <person name="Arai W."/>
            <person name="Tsubouchi T."/>
            <person name="Morono Y."/>
            <person name="Uchiyama I."/>
            <person name="Ito T."/>
            <person name="Fujiyama A."/>
            <person name="Inagaki F."/>
            <person name="Takami H."/>
        </authorList>
    </citation>
    <scope>NUCLEOTIDE SEQUENCE</scope>
    <source>
        <strain evidence="1">Expedition CK06-06</strain>
    </source>
</reference>
<protein>
    <recommendedName>
        <fullName evidence="2">WG repeat-containing protein</fullName>
    </recommendedName>
</protein>
<feature type="non-terminal residue" evidence="1">
    <location>
        <position position="1"/>
    </location>
</feature>
<sequence>DDNNIKESIREKAEKIYKRANIGYGRTKWDLIKNKWETEYNGLKKLFMEKIDNLVLMLPNGQYNLIWKDNIVHSFLRIEDFSLIPTILTGGMLTADPNFFGIIDFDSKPILRSKTKIDSDEIFSVPMIVIHKTETGQWGLVRSDQIHQFKKFVSGTDYYLGFEDPISGKIFSDIILNTKEGYILDGRFTLDLKDGDIQLYDRGSKWLDPYLNDARYLSKQDGVFTLLNCYRNIMYESGKHVFVFMQEITYNFVP</sequence>
<name>X1CV56_9ZZZZ</name>
<feature type="non-terminal residue" evidence="1">
    <location>
        <position position="254"/>
    </location>
</feature>
<dbReference type="AlphaFoldDB" id="X1CV56"/>
<dbReference type="EMBL" id="BART01013013">
    <property type="protein sequence ID" value="GAG88056.1"/>
    <property type="molecule type" value="Genomic_DNA"/>
</dbReference>
<accession>X1CV56</accession>
<comment type="caution">
    <text evidence="1">The sequence shown here is derived from an EMBL/GenBank/DDBJ whole genome shotgun (WGS) entry which is preliminary data.</text>
</comment>
<organism evidence="1">
    <name type="scientific">marine sediment metagenome</name>
    <dbReference type="NCBI Taxonomy" id="412755"/>
    <lineage>
        <taxon>unclassified sequences</taxon>
        <taxon>metagenomes</taxon>
        <taxon>ecological metagenomes</taxon>
    </lineage>
</organism>
<proteinExistence type="predicted"/>